<dbReference type="EMBL" id="BFAY01000014">
    <property type="protein sequence ID" value="GBF40719.1"/>
    <property type="molecule type" value="Genomic_DNA"/>
</dbReference>
<accession>A0A2P2D7V9</accession>
<protein>
    <submittedName>
        <fullName evidence="1">Peptidoglycan peptidase</fullName>
    </submittedName>
</protein>
<organism evidence="1 2">
    <name type="scientific">Leptospira johnsonii</name>
    <dbReference type="NCBI Taxonomy" id="1917820"/>
    <lineage>
        <taxon>Bacteria</taxon>
        <taxon>Pseudomonadati</taxon>
        <taxon>Spirochaetota</taxon>
        <taxon>Spirochaetia</taxon>
        <taxon>Leptospirales</taxon>
        <taxon>Leptospiraceae</taxon>
        <taxon>Leptospira</taxon>
    </lineage>
</organism>
<reference evidence="1 2" key="1">
    <citation type="submission" date="2018-02" db="EMBL/GenBank/DDBJ databases">
        <title>Novel Leptospira species isolated from soil and water in Japan.</title>
        <authorList>
            <person name="Nakao R."/>
            <person name="Masuzawa T."/>
        </authorList>
    </citation>
    <scope>NUCLEOTIDE SEQUENCE [LARGE SCALE GENOMIC DNA]</scope>
    <source>
        <strain evidence="1 2">E8</strain>
    </source>
</reference>
<dbReference type="NCBIfam" id="NF007458">
    <property type="entry name" value="PRK10030.1"/>
    <property type="match status" value="1"/>
</dbReference>
<dbReference type="Proteomes" id="UP000245076">
    <property type="component" value="Unassembled WGS sequence"/>
</dbReference>
<dbReference type="Pfam" id="PF05708">
    <property type="entry name" value="Peptidase_C92"/>
    <property type="match status" value="1"/>
</dbReference>
<gene>
    <name evidence="1" type="ORF">LPTSP1_37370</name>
</gene>
<evidence type="ECO:0000313" key="2">
    <source>
        <dbReference type="Proteomes" id="UP000245076"/>
    </source>
</evidence>
<dbReference type="Gene3D" id="3.90.1720.10">
    <property type="entry name" value="endopeptidase domain like (from Nostoc punctiforme)"/>
    <property type="match status" value="1"/>
</dbReference>
<dbReference type="SUPFAM" id="SSF54001">
    <property type="entry name" value="Cysteine proteinases"/>
    <property type="match status" value="1"/>
</dbReference>
<dbReference type="AlphaFoldDB" id="A0A2P2D7V9"/>
<dbReference type="InterPro" id="IPR038765">
    <property type="entry name" value="Papain-like_cys_pep_sf"/>
</dbReference>
<name>A0A2P2D7V9_9LEPT</name>
<dbReference type="InterPro" id="IPR024453">
    <property type="entry name" value="Peptidase_C92"/>
</dbReference>
<proteinExistence type="predicted"/>
<keyword evidence="2" id="KW-1185">Reference proteome</keyword>
<evidence type="ECO:0000313" key="1">
    <source>
        <dbReference type="EMBL" id="GBF40719.1"/>
    </source>
</evidence>
<sequence>MPKNKIEEEKMNKTLFLVIILFLSFWDLKAEQIKFSDLMEGDIIFHESNSEQAKAIKAATKSRYTHVGVIFKYGNDYKVLEAVEPVKITPLSAFIKRGQKNHYVIKRLKDRETVLTESKIQDMKKYGDSLLGRHYDIYFGWQDDRIYCTELIWKLYDKFTGKKLGILKTLKDFDLSSSKVQYLMKKRYGNNIPYSEPVISPVDMFDSTELITIISYN</sequence>
<comment type="caution">
    <text evidence="1">The sequence shown here is derived from an EMBL/GenBank/DDBJ whole genome shotgun (WGS) entry which is preliminary data.</text>
</comment>